<organism evidence="1">
    <name type="scientific">Arundo donax</name>
    <name type="common">Giant reed</name>
    <name type="synonym">Donax arundinaceus</name>
    <dbReference type="NCBI Taxonomy" id="35708"/>
    <lineage>
        <taxon>Eukaryota</taxon>
        <taxon>Viridiplantae</taxon>
        <taxon>Streptophyta</taxon>
        <taxon>Embryophyta</taxon>
        <taxon>Tracheophyta</taxon>
        <taxon>Spermatophyta</taxon>
        <taxon>Magnoliopsida</taxon>
        <taxon>Liliopsida</taxon>
        <taxon>Poales</taxon>
        <taxon>Poaceae</taxon>
        <taxon>PACMAD clade</taxon>
        <taxon>Arundinoideae</taxon>
        <taxon>Arundineae</taxon>
        <taxon>Arundo</taxon>
    </lineage>
</organism>
<reference evidence="1" key="2">
    <citation type="journal article" date="2015" name="Data Brief">
        <title>Shoot transcriptome of the giant reed, Arundo donax.</title>
        <authorList>
            <person name="Barrero R.A."/>
            <person name="Guerrero F.D."/>
            <person name="Moolhuijzen P."/>
            <person name="Goolsby J.A."/>
            <person name="Tidwell J."/>
            <person name="Bellgard S.E."/>
            <person name="Bellgard M.I."/>
        </authorList>
    </citation>
    <scope>NUCLEOTIDE SEQUENCE</scope>
    <source>
        <tissue evidence="1">Shoot tissue taken approximately 20 cm above the soil surface</tissue>
    </source>
</reference>
<proteinExistence type="predicted"/>
<dbReference type="AlphaFoldDB" id="A0A0A9BTN6"/>
<dbReference type="EMBL" id="GBRH01230461">
    <property type="protein sequence ID" value="JAD67434.1"/>
    <property type="molecule type" value="Transcribed_RNA"/>
</dbReference>
<accession>A0A0A9BTN6</accession>
<sequence>MKLLWFSVVFIFGYTLRIITVLMLSLRYNIYHNDRGLVI</sequence>
<evidence type="ECO:0000313" key="1">
    <source>
        <dbReference type="EMBL" id="JAD67434.1"/>
    </source>
</evidence>
<protein>
    <submittedName>
        <fullName evidence="1">Uncharacterized protein</fullName>
    </submittedName>
</protein>
<name>A0A0A9BTN6_ARUDO</name>
<reference evidence="1" key="1">
    <citation type="submission" date="2014-09" db="EMBL/GenBank/DDBJ databases">
        <authorList>
            <person name="Magalhaes I.L.F."/>
            <person name="Oliveira U."/>
            <person name="Santos F.R."/>
            <person name="Vidigal T.H.D.A."/>
            <person name="Brescovit A.D."/>
            <person name="Santos A.J."/>
        </authorList>
    </citation>
    <scope>NUCLEOTIDE SEQUENCE</scope>
    <source>
        <tissue evidence="1">Shoot tissue taken approximately 20 cm above the soil surface</tissue>
    </source>
</reference>